<protein>
    <submittedName>
        <fullName evidence="6">Transcriptional regulator</fullName>
    </submittedName>
</protein>
<keyword evidence="2" id="KW-0805">Transcription regulation</keyword>
<dbReference type="InterPro" id="IPR000843">
    <property type="entry name" value="HTH_LacI"/>
</dbReference>
<dbReference type="Proteomes" id="UP000005435">
    <property type="component" value="Chromosome"/>
</dbReference>
<dbReference type="Pfam" id="PF00356">
    <property type="entry name" value="LacI"/>
    <property type="match status" value="1"/>
</dbReference>
<evidence type="ECO:0000313" key="7">
    <source>
        <dbReference type="Proteomes" id="UP000005435"/>
    </source>
</evidence>
<name>G8LSC6_ACECE</name>
<proteinExistence type="predicted"/>
<dbReference type="CDD" id="cd01392">
    <property type="entry name" value="HTH_LacI"/>
    <property type="match status" value="1"/>
</dbReference>
<dbReference type="PANTHER" id="PTHR30146:SF148">
    <property type="entry name" value="HTH-TYPE TRANSCRIPTIONAL REPRESSOR PURR-RELATED"/>
    <property type="match status" value="1"/>
</dbReference>
<dbReference type="InterPro" id="IPR010982">
    <property type="entry name" value="Lambda_DNA-bd_dom_sf"/>
</dbReference>
<gene>
    <name evidence="6" type="ordered locus">Clocl_0463</name>
</gene>
<evidence type="ECO:0000256" key="2">
    <source>
        <dbReference type="ARBA" id="ARBA00023015"/>
    </source>
</evidence>
<dbReference type="Gene3D" id="1.10.260.40">
    <property type="entry name" value="lambda repressor-like DNA-binding domains"/>
    <property type="match status" value="1"/>
</dbReference>
<dbReference type="Pfam" id="PF13377">
    <property type="entry name" value="Peripla_BP_3"/>
    <property type="match status" value="1"/>
</dbReference>
<sequence>MKSEDIARLAGVSRSTVSRVINNYPNVPEETRAKVLKIIEEYNYEPNTSARILAGKSNNTIGLFVISISENDGPSKIYQSAYYSTFINTVVDAANTVGYYVLVHTIYSGKDYAKISQSFMQKRISGGILVGNEKDSDAIKKIAKLGYPIGIVDYDVREIEKNKLNNSGVIVVNSADFEGTVEALNHLIKLGHRDIGIITGRMGTYSGKERYRAYEYVLKENGIEVKPEFILKGEFLKKNAYDEVKKLIHSKKLPTALFACNDDMAIAAMEVFMDEGIRVPEDISIIGFDNIPMASHVKPALSTVKVPVYDMVTRATEALINNIEHGTKTFSNFTYPVEFINRDTCAPRRTDK</sequence>
<dbReference type="AlphaFoldDB" id="G8LSC6"/>
<feature type="domain" description="HTH lacI-type" evidence="5">
    <location>
        <begin position="1"/>
        <end position="55"/>
    </location>
</feature>
<dbReference type="EMBL" id="CP003065">
    <property type="protein sequence ID" value="AEV67187.1"/>
    <property type="molecule type" value="Genomic_DNA"/>
</dbReference>
<dbReference type="Gene3D" id="3.40.50.2300">
    <property type="match status" value="2"/>
</dbReference>
<dbReference type="PANTHER" id="PTHR30146">
    <property type="entry name" value="LACI-RELATED TRANSCRIPTIONAL REPRESSOR"/>
    <property type="match status" value="1"/>
</dbReference>
<reference evidence="7" key="1">
    <citation type="submission" date="2011-12" db="EMBL/GenBank/DDBJ databases">
        <title>Complete sequence of Clostridium clariflavum DSM 19732.</title>
        <authorList>
            <consortium name="US DOE Joint Genome Institute"/>
            <person name="Lucas S."/>
            <person name="Han J."/>
            <person name="Lapidus A."/>
            <person name="Cheng J.-F."/>
            <person name="Goodwin L."/>
            <person name="Pitluck S."/>
            <person name="Peters L."/>
            <person name="Teshima H."/>
            <person name="Detter J.C."/>
            <person name="Han C."/>
            <person name="Tapia R."/>
            <person name="Land M."/>
            <person name="Hauser L."/>
            <person name="Kyrpides N."/>
            <person name="Ivanova N."/>
            <person name="Pagani I."/>
            <person name="Kitzmiller T."/>
            <person name="Lynd L."/>
            <person name="Izquierdo J."/>
            <person name="Woyke T."/>
        </authorList>
    </citation>
    <scope>NUCLEOTIDE SEQUENCE [LARGE SCALE GENOMIC DNA]</scope>
    <source>
        <strain evidence="7">DSM 19732 / NBRC 101661 / EBR45</strain>
    </source>
</reference>
<keyword evidence="4" id="KW-0804">Transcription</keyword>
<dbReference type="GO" id="GO:0003700">
    <property type="term" value="F:DNA-binding transcription factor activity"/>
    <property type="evidence" value="ECO:0007669"/>
    <property type="project" value="TreeGrafter"/>
</dbReference>
<organism evidence="6 7">
    <name type="scientific">Acetivibrio clariflavus (strain DSM 19732 / NBRC 101661 / EBR45)</name>
    <name type="common">Clostridium clariflavum</name>
    <dbReference type="NCBI Taxonomy" id="720554"/>
    <lineage>
        <taxon>Bacteria</taxon>
        <taxon>Bacillati</taxon>
        <taxon>Bacillota</taxon>
        <taxon>Clostridia</taxon>
        <taxon>Eubacteriales</taxon>
        <taxon>Oscillospiraceae</taxon>
        <taxon>Acetivibrio</taxon>
    </lineage>
</organism>
<keyword evidence="3" id="KW-0238">DNA-binding</keyword>
<evidence type="ECO:0000256" key="3">
    <source>
        <dbReference type="ARBA" id="ARBA00023125"/>
    </source>
</evidence>
<dbReference type="SUPFAM" id="SSF47413">
    <property type="entry name" value="lambda repressor-like DNA-binding domains"/>
    <property type="match status" value="1"/>
</dbReference>
<dbReference type="HOGENOM" id="CLU_037628_6_2_9"/>
<keyword evidence="1" id="KW-0678">Repressor</keyword>
<dbReference type="OrthoDB" id="43195at2"/>
<dbReference type="InterPro" id="IPR028082">
    <property type="entry name" value="Peripla_BP_I"/>
</dbReference>
<evidence type="ECO:0000313" key="6">
    <source>
        <dbReference type="EMBL" id="AEV67187.1"/>
    </source>
</evidence>
<evidence type="ECO:0000256" key="1">
    <source>
        <dbReference type="ARBA" id="ARBA00022491"/>
    </source>
</evidence>
<dbReference type="SMART" id="SM00354">
    <property type="entry name" value="HTH_LACI"/>
    <property type="match status" value="1"/>
</dbReference>
<dbReference type="RefSeq" id="WP_014253819.1">
    <property type="nucleotide sequence ID" value="NC_016627.1"/>
</dbReference>
<dbReference type="GO" id="GO:0000976">
    <property type="term" value="F:transcription cis-regulatory region binding"/>
    <property type="evidence" value="ECO:0007669"/>
    <property type="project" value="TreeGrafter"/>
</dbReference>
<dbReference type="KEGG" id="ccl:Clocl_0463"/>
<dbReference type="SUPFAM" id="SSF53822">
    <property type="entry name" value="Periplasmic binding protein-like I"/>
    <property type="match status" value="1"/>
</dbReference>
<dbReference type="STRING" id="720554.Clocl_0463"/>
<dbReference type="PROSITE" id="PS50932">
    <property type="entry name" value="HTH_LACI_2"/>
    <property type="match status" value="1"/>
</dbReference>
<keyword evidence="7" id="KW-1185">Reference proteome</keyword>
<dbReference type="eggNOG" id="COG1609">
    <property type="taxonomic scope" value="Bacteria"/>
</dbReference>
<reference evidence="6 7" key="2">
    <citation type="journal article" date="2012" name="Stand. Genomic Sci.">
        <title>Complete Genome Sequence of Clostridium clariflavum DSM 19732.</title>
        <authorList>
            <person name="Izquierdo J.A."/>
            <person name="Goodwin L."/>
            <person name="Davenport K.W."/>
            <person name="Teshima H."/>
            <person name="Bruce D."/>
            <person name="Detter C."/>
            <person name="Tapia R."/>
            <person name="Han S."/>
            <person name="Land M."/>
            <person name="Hauser L."/>
            <person name="Jeffries C.D."/>
            <person name="Han J."/>
            <person name="Pitluck S."/>
            <person name="Nolan M."/>
            <person name="Chen A."/>
            <person name="Huntemann M."/>
            <person name="Mavromatis K."/>
            <person name="Mikhailova N."/>
            <person name="Liolios K."/>
            <person name="Woyke T."/>
            <person name="Lynd L.R."/>
        </authorList>
    </citation>
    <scope>NUCLEOTIDE SEQUENCE [LARGE SCALE GENOMIC DNA]</scope>
    <source>
        <strain evidence="7">DSM 19732 / NBRC 101661 / EBR45</strain>
    </source>
</reference>
<dbReference type="InterPro" id="IPR046335">
    <property type="entry name" value="LacI/GalR-like_sensor"/>
</dbReference>
<evidence type="ECO:0000259" key="5">
    <source>
        <dbReference type="PROSITE" id="PS50932"/>
    </source>
</evidence>
<accession>G8LSC6</accession>
<dbReference type="CDD" id="cd06267">
    <property type="entry name" value="PBP1_LacI_sugar_binding-like"/>
    <property type="match status" value="1"/>
</dbReference>
<evidence type="ECO:0000256" key="4">
    <source>
        <dbReference type="ARBA" id="ARBA00023163"/>
    </source>
</evidence>